<organism evidence="2 3">
    <name type="scientific">Clostridium fessum</name>
    <dbReference type="NCBI Taxonomy" id="2126740"/>
    <lineage>
        <taxon>Bacteria</taxon>
        <taxon>Bacillati</taxon>
        <taxon>Bacillota</taxon>
        <taxon>Clostridia</taxon>
        <taxon>Eubacteriales</taxon>
        <taxon>Clostridiaceae</taxon>
        <taxon>Clostridium</taxon>
    </lineage>
</organism>
<dbReference type="AlphaFoldDB" id="A0A2T3FMA0"/>
<gene>
    <name evidence="2" type="primary">spoIIIAC</name>
    <name evidence="2" type="ORF">C7U56_11390</name>
</gene>
<accession>A0A2T3FMA0</accession>
<protein>
    <submittedName>
        <fullName evidence="2">Stage III sporulation protein AC</fullName>
    </submittedName>
</protein>
<proteinExistence type="predicted"/>
<evidence type="ECO:0000313" key="2">
    <source>
        <dbReference type="EMBL" id="PST36399.1"/>
    </source>
</evidence>
<dbReference type="Pfam" id="PF06686">
    <property type="entry name" value="SpoIIIAC"/>
    <property type="match status" value="1"/>
</dbReference>
<keyword evidence="1" id="KW-0812">Transmembrane</keyword>
<dbReference type="NCBIfam" id="TIGR02848">
    <property type="entry name" value="spore_III_AC"/>
    <property type="match status" value="1"/>
</dbReference>
<dbReference type="GeneID" id="79840907"/>
<evidence type="ECO:0000313" key="3">
    <source>
        <dbReference type="Proteomes" id="UP000241048"/>
    </source>
</evidence>
<keyword evidence="1" id="KW-1133">Transmembrane helix</keyword>
<comment type="caution">
    <text evidence="2">The sequence shown here is derived from an EMBL/GenBank/DDBJ whole genome shotgun (WGS) entry which is preliminary data.</text>
</comment>
<evidence type="ECO:0000256" key="1">
    <source>
        <dbReference type="SAM" id="Phobius"/>
    </source>
</evidence>
<dbReference type="Proteomes" id="UP000241048">
    <property type="component" value="Unassembled WGS sequence"/>
</dbReference>
<feature type="transmembrane region" description="Helical" evidence="1">
    <location>
        <begin position="32"/>
        <end position="52"/>
    </location>
</feature>
<keyword evidence="1" id="KW-0472">Membrane</keyword>
<dbReference type="EMBL" id="PYLO01000004">
    <property type="protein sequence ID" value="PST36399.1"/>
    <property type="molecule type" value="Genomic_DNA"/>
</dbReference>
<dbReference type="InterPro" id="IPR025664">
    <property type="entry name" value="Spore_III_AC/AD"/>
</dbReference>
<dbReference type="InterPro" id="IPR009570">
    <property type="entry name" value="Spore_III_AC"/>
</dbReference>
<reference evidence="2 3" key="1">
    <citation type="submission" date="2018-03" db="EMBL/GenBank/DDBJ databases">
        <title>Lachnoclostridium SNUG30386 gen.nov., sp.nov., isolated from human faeces.</title>
        <authorList>
            <person name="Seo B."/>
            <person name="Jeon K."/>
            <person name="Ko G."/>
        </authorList>
    </citation>
    <scope>NUCLEOTIDE SEQUENCE [LARGE SCALE GENOMIC DNA]</scope>
    <source>
        <strain evidence="2 3">SNUG30386</strain>
    </source>
</reference>
<keyword evidence="3" id="KW-1185">Reference proteome</keyword>
<name>A0A2T3FMA0_9CLOT</name>
<dbReference type="RefSeq" id="WP_022359269.1">
    <property type="nucleotide sequence ID" value="NZ_CAUWBW010000022.1"/>
</dbReference>
<feature type="transmembrane region" description="Helical" evidence="1">
    <location>
        <begin position="6"/>
        <end position="23"/>
    </location>
</feature>
<sequence length="64" mass="7260">MGVNLIFRIAAVGILVSVLCQILKHSGREEQAFLTSLAGLLLVLFWMVPYIYQLFETMKELFAL</sequence>